<feature type="region of interest" description="Disordered" evidence="1">
    <location>
        <begin position="1"/>
        <end position="38"/>
    </location>
</feature>
<dbReference type="EMBL" id="BMKS01000012">
    <property type="protein sequence ID" value="GGG43642.1"/>
    <property type="molecule type" value="Genomic_DNA"/>
</dbReference>
<proteinExistence type="predicted"/>
<reference evidence="2 3" key="1">
    <citation type="journal article" date="2014" name="Int. J. Syst. Evol. Microbiol.">
        <title>Complete genome sequence of Corynebacterium casei LMG S-19264T (=DSM 44701T), isolated from a smear-ripened cheese.</title>
        <authorList>
            <consortium name="US DOE Joint Genome Institute (JGI-PGF)"/>
            <person name="Walter F."/>
            <person name="Albersmeier A."/>
            <person name="Kalinowski J."/>
            <person name="Ruckert C."/>
        </authorList>
    </citation>
    <scope>NUCLEOTIDE SEQUENCE [LARGE SCALE GENOMIC DNA]</scope>
    <source>
        <strain evidence="2 3">CGMCC 1.16330</strain>
    </source>
</reference>
<sequence>MGADVPSAGRRSEGPVKAEQHHGETPRIRFGRLPADPPGVGLRAGPAEVIPFSRPASAPLPDEVLRPSPPAHPRHVRAAPAALLAGLALAAILG</sequence>
<keyword evidence="3" id="KW-1185">Reference proteome</keyword>
<comment type="caution">
    <text evidence="2">The sequence shown here is derived from an EMBL/GenBank/DDBJ whole genome shotgun (WGS) entry which is preliminary data.</text>
</comment>
<feature type="compositionally biased region" description="Basic and acidic residues" evidence="1">
    <location>
        <begin position="10"/>
        <end position="27"/>
    </location>
</feature>
<protein>
    <submittedName>
        <fullName evidence="2">Uncharacterized protein</fullName>
    </submittedName>
</protein>
<accession>A0A8J3EC62</accession>
<gene>
    <name evidence="2" type="ORF">GCM10010964_33810</name>
</gene>
<name>A0A8J3EC62_9PROT</name>
<evidence type="ECO:0000256" key="1">
    <source>
        <dbReference type="SAM" id="MobiDB-lite"/>
    </source>
</evidence>
<organism evidence="2 3">
    <name type="scientific">Caldovatus sediminis</name>
    <dbReference type="NCBI Taxonomy" id="2041189"/>
    <lineage>
        <taxon>Bacteria</taxon>
        <taxon>Pseudomonadati</taxon>
        <taxon>Pseudomonadota</taxon>
        <taxon>Alphaproteobacteria</taxon>
        <taxon>Acetobacterales</taxon>
        <taxon>Roseomonadaceae</taxon>
        <taxon>Caldovatus</taxon>
    </lineage>
</organism>
<evidence type="ECO:0000313" key="2">
    <source>
        <dbReference type="EMBL" id="GGG43642.1"/>
    </source>
</evidence>
<dbReference type="AlphaFoldDB" id="A0A8J3EC62"/>
<evidence type="ECO:0000313" key="3">
    <source>
        <dbReference type="Proteomes" id="UP000597507"/>
    </source>
</evidence>
<dbReference type="Proteomes" id="UP000597507">
    <property type="component" value="Unassembled WGS sequence"/>
</dbReference>
<feature type="region of interest" description="Disordered" evidence="1">
    <location>
        <begin position="53"/>
        <end position="74"/>
    </location>
</feature>